<dbReference type="PANTHER" id="PTHR33064">
    <property type="entry name" value="POL PROTEIN"/>
    <property type="match status" value="1"/>
</dbReference>
<dbReference type="AlphaFoldDB" id="A0A9Q3H5K7"/>
<sequence length="233" mass="27100">MPFGIKNAPSHFKRMINEIFPQELSEGCLIIYIDDIIVCLMTWEEHIYKLFRVLTKIESVNMKISLRKFHFGFKELKELGHVVSGLSLGTDKNKVAAVLLRPMPQNNKEIKSFLRFARYYRQYIKDFASIERPLYKLCDKDTVFEMTFDRVKAFESLRQAFTAAPLILMPGFKLPFKMYIVESGDGLGAELQQVEIMNDTHLEGPIAFISRKKNQLNPDMEQFKWSVYALSVP</sequence>
<evidence type="ECO:0000259" key="1">
    <source>
        <dbReference type="Pfam" id="PF00078"/>
    </source>
</evidence>
<gene>
    <name evidence="3" type="ORF">O181_031816</name>
</gene>
<feature type="domain" description="Reverse transcriptase" evidence="1">
    <location>
        <begin position="1"/>
        <end position="82"/>
    </location>
</feature>
<dbReference type="EMBL" id="AVOT02011434">
    <property type="protein sequence ID" value="MBW0492101.1"/>
    <property type="molecule type" value="Genomic_DNA"/>
</dbReference>
<evidence type="ECO:0008006" key="5">
    <source>
        <dbReference type="Google" id="ProtNLM"/>
    </source>
</evidence>
<evidence type="ECO:0000313" key="3">
    <source>
        <dbReference type="EMBL" id="MBW0492101.1"/>
    </source>
</evidence>
<organism evidence="3 4">
    <name type="scientific">Austropuccinia psidii MF-1</name>
    <dbReference type="NCBI Taxonomy" id="1389203"/>
    <lineage>
        <taxon>Eukaryota</taxon>
        <taxon>Fungi</taxon>
        <taxon>Dikarya</taxon>
        <taxon>Basidiomycota</taxon>
        <taxon>Pucciniomycotina</taxon>
        <taxon>Pucciniomycetes</taxon>
        <taxon>Pucciniales</taxon>
        <taxon>Sphaerophragmiaceae</taxon>
        <taxon>Austropuccinia</taxon>
    </lineage>
</organism>
<keyword evidence="4" id="KW-1185">Reference proteome</keyword>
<dbReference type="FunFam" id="3.30.70.270:FF:000020">
    <property type="entry name" value="Transposon Tf2-6 polyprotein-like Protein"/>
    <property type="match status" value="1"/>
</dbReference>
<dbReference type="Proteomes" id="UP000765509">
    <property type="component" value="Unassembled WGS sequence"/>
</dbReference>
<evidence type="ECO:0000313" key="4">
    <source>
        <dbReference type="Proteomes" id="UP000765509"/>
    </source>
</evidence>
<dbReference type="InterPro" id="IPR041577">
    <property type="entry name" value="RT_RNaseH_2"/>
</dbReference>
<dbReference type="Pfam" id="PF17919">
    <property type="entry name" value="RT_RNaseH_2"/>
    <property type="match status" value="1"/>
</dbReference>
<feature type="domain" description="Reverse transcriptase/retrotransposon-derived protein RNase H-like" evidence="2">
    <location>
        <begin position="150"/>
        <end position="225"/>
    </location>
</feature>
<reference evidence="3" key="1">
    <citation type="submission" date="2021-03" db="EMBL/GenBank/DDBJ databases">
        <title>Draft genome sequence of rust myrtle Austropuccinia psidii MF-1, a brazilian biotype.</title>
        <authorList>
            <person name="Quecine M.C."/>
            <person name="Pachon D.M.R."/>
            <person name="Bonatelli M.L."/>
            <person name="Correr F.H."/>
            <person name="Franceschini L.M."/>
            <person name="Leite T.F."/>
            <person name="Margarido G.R.A."/>
            <person name="Almeida C.A."/>
            <person name="Ferrarezi J.A."/>
            <person name="Labate C.A."/>
        </authorList>
    </citation>
    <scope>NUCLEOTIDE SEQUENCE</scope>
    <source>
        <strain evidence="3">MF-1</strain>
    </source>
</reference>
<dbReference type="SUPFAM" id="SSF56672">
    <property type="entry name" value="DNA/RNA polymerases"/>
    <property type="match status" value="1"/>
</dbReference>
<comment type="caution">
    <text evidence="3">The sequence shown here is derived from an EMBL/GenBank/DDBJ whole genome shotgun (WGS) entry which is preliminary data.</text>
</comment>
<accession>A0A9Q3H5K7</accession>
<evidence type="ECO:0000259" key="2">
    <source>
        <dbReference type="Pfam" id="PF17919"/>
    </source>
</evidence>
<proteinExistence type="predicted"/>
<dbReference type="InterPro" id="IPR043128">
    <property type="entry name" value="Rev_trsase/Diguanyl_cyclase"/>
</dbReference>
<dbReference type="Gene3D" id="3.30.70.270">
    <property type="match status" value="2"/>
</dbReference>
<dbReference type="InterPro" id="IPR043502">
    <property type="entry name" value="DNA/RNA_pol_sf"/>
</dbReference>
<dbReference type="InterPro" id="IPR000477">
    <property type="entry name" value="RT_dom"/>
</dbReference>
<dbReference type="InterPro" id="IPR051320">
    <property type="entry name" value="Viral_Replic_Matur_Polypro"/>
</dbReference>
<protein>
    <recommendedName>
        <fullName evidence="5">Reverse transcriptase domain-containing protein</fullName>
    </recommendedName>
</protein>
<dbReference type="Pfam" id="PF00078">
    <property type="entry name" value="RVT_1"/>
    <property type="match status" value="1"/>
</dbReference>
<name>A0A9Q3H5K7_9BASI</name>
<dbReference type="PANTHER" id="PTHR33064:SF37">
    <property type="entry name" value="RIBONUCLEASE H"/>
    <property type="match status" value="1"/>
</dbReference>